<dbReference type="RefSeq" id="WP_221532802.1">
    <property type="nucleotide sequence ID" value="NZ_JAIGYP010000019.1"/>
</dbReference>
<name>A0ABS7JQ63_9HELI</name>
<protein>
    <submittedName>
        <fullName evidence="1">Uncharacterized protein</fullName>
    </submittedName>
</protein>
<dbReference type="EMBL" id="JAIGYQ010000018">
    <property type="protein sequence ID" value="MBX7491549.1"/>
    <property type="molecule type" value="Genomic_DNA"/>
</dbReference>
<organism evidence="1 2">
    <name type="scientific">Helicobacter turcicus</name>
    <dbReference type="NCBI Taxonomy" id="2867412"/>
    <lineage>
        <taxon>Bacteria</taxon>
        <taxon>Pseudomonadati</taxon>
        <taxon>Campylobacterota</taxon>
        <taxon>Epsilonproteobacteria</taxon>
        <taxon>Campylobacterales</taxon>
        <taxon>Helicobacteraceae</taxon>
        <taxon>Helicobacter</taxon>
    </lineage>
</organism>
<evidence type="ECO:0000313" key="1">
    <source>
        <dbReference type="EMBL" id="MBX7491549.1"/>
    </source>
</evidence>
<proteinExistence type="predicted"/>
<dbReference type="Proteomes" id="UP000700059">
    <property type="component" value="Unassembled WGS sequence"/>
</dbReference>
<sequence length="231" mass="27456">MLKHCIIYSVDKKSSLNFQLLKQKELMITIIFSQEFLLKDSEVYVEQFGKEIVKKSKIKNIEEGENIPLSLHQLSLIDFNQFDSYHLVGDDKQFYFFTQIINKLGLDRVKIYFSNIDERENTKSTENILNIENLNNAEKIKNYISYILKNTKQKTQTCKKYHINTDATMIIARDCFSALYIENEQIISSYLEAPQTKIIKSKKLKKLKEKPFLFFKDFIINRMRKIKHRSK</sequence>
<evidence type="ECO:0000313" key="2">
    <source>
        <dbReference type="Proteomes" id="UP000700059"/>
    </source>
</evidence>
<accession>A0ABS7JQ63</accession>
<comment type="caution">
    <text evidence="1">The sequence shown here is derived from an EMBL/GenBank/DDBJ whole genome shotgun (WGS) entry which is preliminary data.</text>
</comment>
<reference evidence="1 2" key="1">
    <citation type="submission" date="2021-08" db="EMBL/GenBank/DDBJ databases">
        <title>Helicobacter spp. isolated from feces of Anatolian Ground Squirrel (Spermophilus xanthoprymnus) in Turkey.</title>
        <authorList>
            <person name="Aydin F."/>
            <person name="Abay S."/>
            <person name="Kayman T."/>
            <person name="Karakaya E."/>
            <person name="Saticioglu I.B."/>
        </authorList>
    </citation>
    <scope>NUCLEOTIDE SEQUENCE [LARGE SCALE GENOMIC DNA]</scope>
    <source>
        <strain evidence="1 2">Faydin-H70</strain>
    </source>
</reference>
<keyword evidence="2" id="KW-1185">Reference proteome</keyword>
<gene>
    <name evidence="1" type="ORF">K4G57_08775</name>
</gene>